<name>A0A8S1HG38_9PELO</name>
<feature type="signal peptide" evidence="1">
    <location>
        <begin position="1"/>
        <end position="20"/>
    </location>
</feature>
<keyword evidence="3" id="KW-1185">Reference proteome</keyword>
<dbReference type="AlphaFoldDB" id="A0A8S1HG38"/>
<reference evidence="2" key="1">
    <citation type="submission" date="2020-10" db="EMBL/GenBank/DDBJ databases">
        <authorList>
            <person name="Kikuchi T."/>
        </authorList>
    </citation>
    <scope>NUCLEOTIDE SEQUENCE</scope>
    <source>
        <strain evidence="2">NKZ352</strain>
    </source>
</reference>
<dbReference type="Proteomes" id="UP000835052">
    <property type="component" value="Unassembled WGS sequence"/>
</dbReference>
<dbReference type="EMBL" id="CAJGYM010000027">
    <property type="protein sequence ID" value="CAD6192330.1"/>
    <property type="molecule type" value="Genomic_DNA"/>
</dbReference>
<keyword evidence="1" id="KW-0732">Signal</keyword>
<sequence length="84" mass="9565">MTSRLGLALLALCVLCLVNAMDSRNFRAKKWYSWNNELDNIAVAKKWYDWQNVPNALNQKAQRRVDFRGGKALQLGPPPTSIAF</sequence>
<evidence type="ECO:0000313" key="3">
    <source>
        <dbReference type="Proteomes" id="UP000835052"/>
    </source>
</evidence>
<dbReference type="OrthoDB" id="5865042at2759"/>
<feature type="chain" id="PRO_5035853383" evidence="1">
    <location>
        <begin position="21"/>
        <end position="84"/>
    </location>
</feature>
<gene>
    <name evidence="2" type="ORF">CAUJ_LOCUS8249</name>
</gene>
<comment type="caution">
    <text evidence="2">The sequence shown here is derived from an EMBL/GenBank/DDBJ whole genome shotgun (WGS) entry which is preliminary data.</text>
</comment>
<protein>
    <submittedName>
        <fullName evidence="2">Uncharacterized protein</fullName>
    </submittedName>
</protein>
<evidence type="ECO:0000256" key="1">
    <source>
        <dbReference type="SAM" id="SignalP"/>
    </source>
</evidence>
<proteinExistence type="predicted"/>
<accession>A0A8S1HG38</accession>
<organism evidence="2 3">
    <name type="scientific">Caenorhabditis auriculariae</name>
    <dbReference type="NCBI Taxonomy" id="2777116"/>
    <lineage>
        <taxon>Eukaryota</taxon>
        <taxon>Metazoa</taxon>
        <taxon>Ecdysozoa</taxon>
        <taxon>Nematoda</taxon>
        <taxon>Chromadorea</taxon>
        <taxon>Rhabditida</taxon>
        <taxon>Rhabditina</taxon>
        <taxon>Rhabditomorpha</taxon>
        <taxon>Rhabditoidea</taxon>
        <taxon>Rhabditidae</taxon>
        <taxon>Peloderinae</taxon>
        <taxon>Caenorhabditis</taxon>
    </lineage>
</organism>
<evidence type="ECO:0000313" key="2">
    <source>
        <dbReference type="EMBL" id="CAD6192330.1"/>
    </source>
</evidence>